<accession>A0A350P564</accession>
<dbReference type="InterPro" id="IPR050130">
    <property type="entry name" value="ClpA_ClpB"/>
</dbReference>
<dbReference type="GO" id="GO:0005737">
    <property type="term" value="C:cytoplasm"/>
    <property type="evidence" value="ECO:0007669"/>
    <property type="project" value="TreeGrafter"/>
</dbReference>
<dbReference type="SMART" id="SM00382">
    <property type="entry name" value="AAA"/>
    <property type="match status" value="1"/>
</dbReference>
<dbReference type="AlphaFoldDB" id="A0A350P564"/>
<sequence>MKEEQRAYYKTRKKLQDLDKPISIESYMSHVIKFFLHNAEEFYSNLPKDDEDRFTILRAVYTSIIEAYPPFDLSFVCSDLNSSAFMDDILGDQNLADLLAERMGEASGAPRGSRLKAIRTLSDIKQLDKYLKKNLIGQDEAVQGIVDGMKLIASGLYKSGSFFFIGPTGVGKTELARLLGNKYSGKFWKINCAEYAQQHEYAKLIGSPPGYIGHSEKSLMSEKAEESNRWVILFDEIEKAHPKFYDFLLSVLDDGTATDNMGKVLDFSESIFIFTSNQGISDLKLGQKLGFSQDKVTVNSSKNEIRKSVKRKFPAEFMNRIDNYVFFN</sequence>
<keyword evidence="1" id="KW-0547">Nucleotide-binding</keyword>
<dbReference type="GO" id="GO:0016887">
    <property type="term" value="F:ATP hydrolysis activity"/>
    <property type="evidence" value="ECO:0007669"/>
    <property type="project" value="InterPro"/>
</dbReference>
<dbReference type="Gene3D" id="3.40.50.300">
    <property type="entry name" value="P-loop containing nucleotide triphosphate hydrolases"/>
    <property type="match status" value="1"/>
</dbReference>
<dbReference type="Proteomes" id="UP000263517">
    <property type="component" value="Unassembled WGS sequence"/>
</dbReference>
<gene>
    <name evidence="4" type="ORF">DCW74_11945</name>
</gene>
<dbReference type="InterPro" id="IPR003959">
    <property type="entry name" value="ATPase_AAA_core"/>
</dbReference>
<dbReference type="EMBL" id="DNAN01000428">
    <property type="protein sequence ID" value="HAW76431.1"/>
    <property type="molecule type" value="Genomic_DNA"/>
</dbReference>
<feature type="non-terminal residue" evidence="4">
    <location>
        <position position="328"/>
    </location>
</feature>
<evidence type="ECO:0000313" key="4">
    <source>
        <dbReference type="EMBL" id="HAW76431.1"/>
    </source>
</evidence>
<comment type="caution">
    <text evidence="4">The sequence shown here is derived from an EMBL/GenBank/DDBJ whole genome shotgun (WGS) entry which is preliminary data.</text>
</comment>
<dbReference type="GO" id="GO:0034605">
    <property type="term" value="P:cellular response to heat"/>
    <property type="evidence" value="ECO:0007669"/>
    <property type="project" value="TreeGrafter"/>
</dbReference>
<name>A0A350P564_9ALTE</name>
<dbReference type="PANTHER" id="PTHR11638">
    <property type="entry name" value="ATP-DEPENDENT CLP PROTEASE"/>
    <property type="match status" value="1"/>
</dbReference>
<dbReference type="SUPFAM" id="SSF52540">
    <property type="entry name" value="P-loop containing nucleoside triphosphate hydrolases"/>
    <property type="match status" value="1"/>
</dbReference>
<dbReference type="InterPro" id="IPR003593">
    <property type="entry name" value="AAA+_ATPase"/>
</dbReference>
<dbReference type="PRINTS" id="PR00300">
    <property type="entry name" value="CLPPROTEASEA"/>
</dbReference>
<reference evidence="4 5" key="1">
    <citation type="journal article" date="2018" name="Nat. Biotechnol.">
        <title>A standardized bacterial taxonomy based on genome phylogeny substantially revises the tree of life.</title>
        <authorList>
            <person name="Parks D.H."/>
            <person name="Chuvochina M."/>
            <person name="Waite D.W."/>
            <person name="Rinke C."/>
            <person name="Skarshewski A."/>
            <person name="Chaumeil P.A."/>
            <person name="Hugenholtz P."/>
        </authorList>
    </citation>
    <scope>NUCLEOTIDE SEQUENCE [LARGE SCALE GENOMIC DNA]</scope>
    <source>
        <strain evidence="4">UBA11978</strain>
    </source>
</reference>
<dbReference type="CDD" id="cd19499">
    <property type="entry name" value="RecA-like_ClpB_Hsp104-like"/>
    <property type="match status" value="1"/>
</dbReference>
<proteinExistence type="predicted"/>
<dbReference type="InterPro" id="IPR027417">
    <property type="entry name" value="P-loop_NTPase"/>
</dbReference>
<dbReference type="PANTHER" id="PTHR11638:SF18">
    <property type="entry name" value="HEAT SHOCK PROTEIN 104"/>
    <property type="match status" value="1"/>
</dbReference>
<protein>
    <recommendedName>
        <fullName evidence="3">AAA+ ATPase domain-containing protein</fullName>
    </recommendedName>
</protein>
<dbReference type="Pfam" id="PF07724">
    <property type="entry name" value="AAA_2"/>
    <property type="match status" value="1"/>
</dbReference>
<evidence type="ECO:0000256" key="2">
    <source>
        <dbReference type="ARBA" id="ARBA00022840"/>
    </source>
</evidence>
<evidence type="ECO:0000313" key="5">
    <source>
        <dbReference type="Proteomes" id="UP000263517"/>
    </source>
</evidence>
<keyword evidence="2" id="KW-0067">ATP-binding</keyword>
<dbReference type="GO" id="GO:0005524">
    <property type="term" value="F:ATP binding"/>
    <property type="evidence" value="ECO:0007669"/>
    <property type="project" value="UniProtKB-KW"/>
</dbReference>
<evidence type="ECO:0000259" key="3">
    <source>
        <dbReference type="SMART" id="SM00382"/>
    </source>
</evidence>
<evidence type="ECO:0000256" key="1">
    <source>
        <dbReference type="ARBA" id="ARBA00022741"/>
    </source>
</evidence>
<feature type="domain" description="AAA+ ATPase" evidence="3">
    <location>
        <begin position="158"/>
        <end position="295"/>
    </location>
</feature>
<organism evidence="4 5">
    <name type="scientific">Alteromonas australica</name>
    <dbReference type="NCBI Taxonomy" id="589873"/>
    <lineage>
        <taxon>Bacteria</taxon>
        <taxon>Pseudomonadati</taxon>
        <taxon>Pseudomonadota</taxon>
        <taxon>Gammaproteobacteria</taxon>
        <taxon>Alteromonadales</taxon>
        <taxon>Alteromonadaceae</taxon>
        <taxon>Alteromonas/Salinimonas group</taxon>
        <taxon>Alteromonas</taxon>
    </lineage>
</organism>
<dbReference type="InterPro" id="IPR001270">
    <property type="entry name" value="ClpA/B"/>
</dbReference>